<dbReference type="SUPFAM" id="SSF57414">
    <property type="entry name" value="Hairpin loop containing domain-like"/>
    <property type="match status" value="1"/>
</dbReference>
<evidence type="ECO:0000259" key="2">
    <source>
        <dbReference type="Pfam" id="PF00024"/>
    </source>
</evidence>
<keyword evidence="1" id="KW-0732">Signal</keyword>
<evidence type="ECO:0000313" key="3">
    <source>
        <dbReference type="Proteomes" id="UP000887565"/>
    </source>
</evidence>
<dbReference type="Pfam" id="PF00024">
    <property type="entry name" value="PAN_1"/>
    <property type="match status" value="1"/>
</dbReference>
<proteinExistence type="predicted"/>
<evidence type="ECO:0000256" key="1">
    <source>
        <dbReference type="SAM" id="SignalP"/>
    </source>
</evidence>
<keyword evidence="3" id="KW-1185">Reference proteome</keyword>
<accession>A0A915IZS0</accession>
<feature type="signal peptide" evidence="1">
    <location>
        <begin position="1"/>
        <end position="22"/>
    </location>
</feature>
<dbReference type="Proteomes" id="UP000887565">
    <property type="component" value="Unplaced"/>
</dbReference>
<evidence type="ECO:0000313" key="4">
    <source>
        <dbReference type="WBParaSite" id="nRc.2.0.1.t18927-RA"/>
    </source>
</evidence>
<dbReference type="InterPro" id="IPR003609">
    <property type="entry name" value="Pan_app"/>
</dbReference>
<feature type="chain" id="PRO_5037640495" evidence="1">
    <location>
        <begin position="23"/>
        <end position="102"/>
    </location>
</feature>
<dbReference type="WBParaSite" id="nRc.2.0.1.t18927-RA">
    <property type="protein sequence ID" value="nRc.2.0.1.t18927-RA"/>
    <property type="gene ID" value="nRc.2.0.1.g18927"/>
</dbReference>
<organism evidence="3 4">
    <name type="scientific">Romanomermis culicivorax</name>
    <name type="common">Nematode worm</name>
    <dbReference type="NCBI Taxonomy" id="13658"/>
    <lineage>
        <taxon>Eukaryota</taxon>
        <taxon>Metazoa</taxon>
        <taxon>Ecdysozoa</taxon>
        <taxon>Nematoda</taxon>
        <taxon>Enoplea</taxon>
        <taxon>Dorylaimia</taxon>
        <taxon>Mermithida</taxon>
        <taxon>Mermithoidea</taxon>
        <taxon>Mermithidae</taxon>
        <taxon>Romanomermis</taxon>
    </lineage>
</organism>
<protein>
    <submittedName>
        <fullName evidence="4">Apple domain-containing protein</fullName>
    </submittedName>
</protein>
<dbReference type="Gene3D" id="3.50.4.10">
    <property type="entry name" value="Hepatocyte Growth Factor"/>
    <property type="match status" value="1"/>
</dbReference>
<name>A0A915IZS0_ROMCU</name>
<reference evidence="4" key="1">
    <citation type="submission" date="2022-11" db="UniProtKB">
        <authorList>
            <consortium name="WormBaseParasite"/>
        </authorList>
    </citation>
    <scope>IDENTIFICATION</scope>
</reference>
<sequence>MAQISLIISLLIFSTLFHFHYSIDLVAYENCNFVGNDIGLLKNIYSVDNCATLCKEQPLCTHFAWNPDASRCYLKRTKTLKAAFDSYEQVRRLNCGMYRLRF</sequence>
<dbReference type="AlphaFoldDB" id="A0A915IZS0"/>
<feature type="domain" description="Apple" evidence="2">
    <location>
        <begin position="27"/>
        <end position="81"/>
    </location>
</feature>